<evidence type="ECO:0000313" key="2">
    <source>
        <dbReference type="Proteomes" id="UP000887540"/>
    </source>
</evidence>
<name>A0A914CFX3_9BILA</name>
<dbReference type="Proteomes" id="UP000887540">
    <property type="component" value="Unplaced"/>
</dbReference>
<keyword evidence="2" id="KW-1185">Reference proteome</keyword>
<dbReference type="AlphaFoldDB" id="A0A914CFX3"/>
<feature type="region of interest" description="Disordered" evidence="1">
    <location>
        <begin position="27"/>
        <end position="47"/>
    </location>
</feature>
<sequence length="122" mass="13911">MRKIVGMFDFIPLDFIFLKAASSTGYGETSAARLSLRPRSKNSSRRRICPKNTSRIGHQQRLQMPLAQTTATAESPINTTRKFWNVLPGDLAAMKNFPEFKRNTSCRATYEALSERTNQRRV</sequence>
<evidence type="ECO:0000256" key="1">
    <source>
        <dbReference type="SAM" id="MobiDB-lite"/>
    </source>
</evidence>
<protein>
    <submittedName>
        <fullName evidence="3">Uncharacterized protein</fullName>
    </submittedName>
</protein>
<reference evidence="3" key="1">
    <citation type="submission" date="2022-11" db="UniProtKB">
        <authorList>
            <consortium name="WormBaseParasite"/>
        </authorList>
    </citation>
    <scope>IDENTIFICATION</scope>
</reference>
<dbReference type="WBParaSite" id="ACRNAN_scaffold100.g17126.t1">
    <property type="protein sequence ID" value="ACRNAN_scaffold100.g17126.t1"/>
    <property type="gene ID" value="ACRNAN_scaffold100.g17126"/>
</dbReference>
<accession>A0A914CFX3</accession>
<feature type="compositionally biased region" description="Basic residues" evidence="1">
    <location>
        <begin position="36"/>
        <end position="47"/>
    </location>
</feature>
<evidence type="ECO:0000313" key="3">
    <source>
        <dbReference type="WBParaSite" id="ACRNAN_scaffold100.g17126.t1"/>
    </source>
</evidence>
<proteinExistence type="predicted"/>
<organism evidence="2 3">
    <name type="scientific">Acrobeloides nanus</name>
    <dbReference type="NCBI Taxonomy" id="290746"/>
    <lineage>
        <taxon>Eukaryota</taxon>
        <taxon>Metazoa</taxon>
        <taxon>Ecdysozoa</taxon>
        <taxon>Nematoda</taxon>
        <taxon>Chromadorea</taxon>
        <taxon>Rhabditida</taxon>
        <taxon>Tylenchina</taxon>
        <taxon>Cephalobomorpha</taxon>
        <taxon>Cephaloboidea</taxon>
        <taxon>Cephalobidae</taxon>
        <taxon>Acrobeloides</taxon>
    </lineage>
</organism>